<dbReference type="OrthoDB" id="10413679at2759"/>
<dbReference type="AlphaFoldDB" id="A0A9N8VL43"/>
<feature type="domain" description="HMG box" evidence="1">
    <location>
        <begin position="18"/>
        <end position="79"/>
    </location>
</feature>
<evidence type="ECO:0000259" key="1">
    <source>
        <dbReference type="Pfam" id="PF09011"/>
    </source>
</evidence>
<reference evidence="2" key="1">
    <citation type="submission" date="2021-06" db="EMBL/GenBank/DDBJ databases">
        <authorList>
            <person name="Kallberg Y."/>
            <person name="Tangrot J."/>
            <person name="Rosling A."/>
        </authorList>
    </citation>
    <scope>NUCLEOTIDE SEQUENCE</scope>
    <source>
        <strain evidence="2">BR232B</strain>
    </source>
</reference>
<accession>A0A9N8VL43</accession>
<comment type="caution">
    <text evidence="2">The sequence shown here is derived from an EMBL/GenBank/DDBJ whole genome shotgun (WGS) entry which is preliminary data.</text>
</comment>
<proteinExistence type="predicted"/>
<protein>
    <submittedName>
        <fullName evidence="2">9618_t:CDS:1</fullName>
    </submittedName>
</protein>
<dbReference type="Pfam" id="PF09011">
    <property type="entry name" value="HMG_box_2"/>
    <property type="match status" value="1"/>
</dbReference>
<dbReference type="SUPFAM" id="SSF47095">
    <property type="entry name" value="HMG-box"/>
    <property type="match status" value="1"/>
</dbReference>
<dbReference type="Proteomes" id="UP000789739">
    <property type="component" value="Unassembled WGS sequence"/>
</dbReference>
<sequence>MARSKFHIVLYHAEISHQNPYLIYRKQMGDELSSSGKRVSLVELSKMSSTGWHNGSQEMRNDYIIQAERRKVEFKRKGKKAKKEKGGLKWVISTPKQPRNFKIYNAEKFDNEIFNNESEMCEIQVNGKNDTILFVNYFKTAMANKINKPKDVTVENTNILKNPQMFYENYDYGIPLWFSPRLLEPSKFEIIEDN</sequence>
<evidence type="ECO:0000313" key="3">
    <source>
        <dbReference type="Proteomes" id="UP000789739"/>
    </source>
</evidence>
<evidence type="ECO:0000313" key="2">
    <source>
        <dbReference type="EMBL" id="CAG8454593.1"/>
    </source>
</evidence>
<dbReference type="InterPro" id="IPR036910">
    <property type="entry name" value="HMG_box_dom_sf"/>
</dbReference>
<dbReference type="Gene3D" id="1.10.30.10">
    <property type="entry name" value="High mobility group box domain"/>
    <property type="match status" value="1"/>
</dbReference>
<name>A0A9N8VL43_9GLOM</name>
<gene>
    <name evidence="2" type="ORF">PBRASI_LOCUS235</name>
</gene>
<dbReference type="InterPro" id="IPR009071">
    <property type="entry name" value="HMG_box_dom"/>
</dbReference>
<keyword evidence="3" id="KW-1185">Reference proteome</keyword>
<dbReference type="EMBL" id="CAJVPI010000010">
    <property type="protein sequence ID" value="CAG8454593.1"/>
    <property type="molecule type" value="Genomic_DNA"/>
</dbReference>
<organism evidence="2 3">
    <name type="scientific">Paraglomus brasilianum</name>
    <dbReference type="NCBI Taxonomy" id="144538"/>
    <lineage>
        <taxon>Eukaryota</taxon>
        <taxon>Fungi</taxon>
        <taxon>Fungi incertae sedis</taxon>
        <taxon>Mucoromycota</taxon>
        <taxon>Glomeromycotina</taxon>
        <taxon>Glomeromycetes</taxon>
        <taxon>Paraglomerales</taxon>
        <taxon>Paraglomeraceae</taxon>
        <taxon>Paraglomus</taxon>
    </lineage>
</organism>